<dbReference type="OrthoDB" id="515692at2759"/>
<proteinExistence type="predicted"/>
<evidence type="ECO:0000313" key="2">
    <source>
        <dbReference type="Proteomes" id="UP001140513"/>
    </source>
</evidence>
<dbReference type="EMBL" id="JAPEUX010000008">
    <property type="protein sequence ID" value="KAJ4346326.1"/>
    <property type="molecule type" value="Genomic_DNA"/>
</dbReference>
<dbReference type="GeneID" id="80913785"/>
<keyword evidence="2" id="KW-1185">Reference proteome</keyword>
<dbReference type="Proteomes" id="UP001140513">
    <property type="component" value="Unassembled WGS sequence"/>
</dbReference>
<sequence>MTSLEIVIRVHWIKRNNEEPILNLDHLQPILDNIVTHCHSLRSFCLAFLGASDKYDRACEILDGLALPMVDAFYRSKLLRDMRVELPAEAYKQANDWKMMDHPHEAPAKEWNRRALWRCLDGEEPTVQYRSCERYPHPPLKLPLQDGEDDTVGSNGYWFREGDEGPLGAYFVCSVGG</sequence>
<name>A0A9W9C5Y5_9PLEO</name>
<organism evidence="1 2">
    <name type="scientific">Didymosphaeria variabile</name>
    <dbReference type="NCBI Taxonomy" id="1932322"/>
    <lineage>
        <taxon>Eukaryota</taxon>
        <taxon>Fungi</taxon>
        <taxon>Dikarya</taxon>
        <taxon>Ascomycota</taxon>
        <taxon>Pezizomycotina</taxon>
        <taxon>Dothideomycetes</taxon>
        <taxon>Pleosporomycetidae</taxon>
        <taxon>Pleosporales</taxon>
        <taxon>Massarineae</taxon>
        <taxon>Didymosphaeriaceae</taxon>
        <taxon>Didymosphaeria</taxon>
    </lineage>
</organism>
<dbReference type="RefSeq" id="XP_056066126.1">
    <property type="nucleotide sequence ID" value="XM_056218999.1"/>
</dbReference>
<reference evidence="1" key="1">
    <citation type="submission" date="2022-10" db="EMBL/GenBank/DDBJ databases">
        <title>Tapping the CABI collections for fungal endophytes: first genome assemblies for Collariella, Neodidymelliopsis, Ascochyta clinopodiicola, Didymella pomorum, Didymosphaeria variabile, Neocosmospora piperis and Neocucurbitaria cava.</title>
        <authorList>
            <person name="Hill R."/>
        </authorList>
    </citation>
    <scope>NUCLEOTIDE SEQUENCE</scope>
    <source>
        <strain evidence="1">IMI 356815</strain>
    </source>
</reference>
<evidence type="ECO:0000313" key="1">
    <source>
        <dbReference type="EMBL" id="KAJ4346326.1"/>
    </source>
</evidence>
<gene>
    <name evidence="1" type="ORF">N0V89_010255</name>
</gene>
<comment type="caution">
    <text evidence="1">The sequence shown here is derived from an EMBL/GenBank/DDBJ whole genome shotgun (WGS) entry which is preliminary data.</text>
</comment>
<accession>A0A9W9C5Y5</accession>
<dbReference type="AlphaFoldDB" id="A0A9W9C5Y5"/>
<protein>
    <submittedName>
        <fullName evidence="1">Uncharacterized protein</fullName>
    </submittedName>
</protein>